<dbReference type="InterPro" id="IPR051627">
    <property type="entry name" value="SLIT-ROBO_RhoGAP"/>
</dbReference>
<dbReference type="Pfam" id="PF00018">
    <property type="entry name" value="SH3_1"/>
    <property type="match status" value="1"/>
</dbReference>
<feature type="region of interest" description="Disordered" evidence="8">
    <location>
        <begin position="205"/>
        <end position="224"/>
    </location>
</feature>
<feature type="compositionally biased region" description="Basic and acidic residues" evidence="8">
    <location>
        <begin position="874"/>
        <end position="883"/>
    </location>
</feature>
<dbReference type="InterPro" id="IPR031160">
    <property type="entry name" value="F_BAR_dom"/>
</dbReference>
<accession>A0A3Q3JVH0</accession>
<feature type="domain" description="F-BAR" evidence="11">
    <location>
        <begin position="18"/>
        <end position="314"/>
    </location>
</feature>
<dbReference type="CDD" id="cd11955">
    <property type="entry name" value="SH3_srGAP1-3"/>
    <property type="match status" value="1"/>
</dbReference>
<keyword evidence="13" id="KW-1185">Reference proteome</keyword>
<dbReference type="CDD" id="cd04383">
    <property type="entry name" value="RhoGAP_srGAP"/>
    <property type="match status" value="1"/>
</dbReference>
<reference evidence="12" key="1">
    <citation type="submission" date="2025-08" db="UniProtKB">
        <authorList>
            <consortium name="Ensembl"/>
        </authorList>
    </citation>
    <scope>IDENTIFICATION</scope>
</reference>
<feature type="domain" description="SH3" evidence="9">
    <location>
        <begin position="718"/>
        <end position="777"/>
    </location>
</feature>
<dbReference type="FunFam" id="2.30.30.40:FF:000005">
    <property type="entry name" value="SLIT-ROBO Rho GTPase-activating protein 1 isoform 2"/>
    <property type="match status" value="1"/>
</dbReference>
<feature type="region of interest" description="Disordered" evidence="8">
    <location>
        <begin position="786"/>
        <end position="903"/>
    </location>
</feature>
<feature type="compositionally biased region" description="Low complexity" evidence="8">
    <location>
        <begin position="849"/>
        <end position="863"/>
    </location>
</feature>
<sequence length="1080" mass="122322">MSSTKFKKDKEIIADYETQVKEIRNQLVEQFKCLEQQSESRIQLLQDLQDFFRRKAEIEMEYSRSLEKLAERFSSKIRSSREHQQFKKDQHLLSSVNCWYLLLNQIRRESRDHATLNDIYTNNVIIRLAQISEDIIRLFKKSKDIGIQMHEELVKVTNELYTVMKTYHMYHTESISAESKLKDAEKQEEKQFSKSGDLNVNLLRHEDRQPRRSSVRKIEKMKEKRQAKYSENKLKCTKARNDYLLNLAATNAVVAKYYIHDVSDMIDCCDLGYHASLARTFRTYLSAEYNLETSRHEGLDVIENAVDNLDSRSDKHKIMDMHNQVFCPPMRFEYLPHMGDEVCQVSAQQPVQTELLMRYHQLQSRLATLKIENEEVRKTLDATMQTLQDMLTVEDFDVSDAFQHSRSTESIKSVASESYMSKLNVAKRRANQQETEMFYFSKFKEYLNGSNLIIKLQAKHDLLKQALGEGERAECGTTRGRRNARTRIQDSGQPIPLVVESCIRYINLYGLQQQGIFRVPGSQVEVNDIKNSFERGEDPLTDDQNEHDINSVAGVLKLYFRGLENPLFPKERFLDFISTIKLESGAERAHHLQQIIVTLPRTIIIVMRYLFAFLNHLSQYSDENMMDPYNLAICFGPTLMPIPDGQDPVACQAHVNEVIKTIIIHNEVIFPSQRELDGPVYEKCMTGGEEYCDSPHSEPGTIDEPDNGTEPHTSDEEVELIEAIAKFDYVGRSPRELSFKKGASLLLYHRASEDWWEGRHNGVDGLIPHQYIVVQDLDDAFSDNLSQKADSEASSGPLLDDKGSSKNETPSPCEQSPDYSFGGVMGRVRLRSDGAAIPRHRSGMDTQSPTRAADTPPRAAACPSSPHKVSISKGRIESPEKRRLGTFGSAGSINYPDRKAYPEGHPLRPMPGATRHSSLGDHKSLETDALAEDIEKTMTTALHELHELERQNTVKQAPDVVLDTLEPMKNPVSSEPGSPLHTIMIRDPDAAMRRSSSSTSEMMTTFKPTLSARLVGAQLRPPPMRPVRPPPAQHRSSSSSSSGVGSPAVTPTEKMFPSNSSSAGSNMNTSGDAGEKSGTM</sequence>
<dbReference type="PROSITE" id="PS50238">
    <property type="entry name" value="RHOGAP"/>
    <property type="match status" value="1"/>
</dbReference>
<dbReference type="SUPFAM" id="SSF103657">
    <property type="entry name" value="BAR/IMD domain-like"/>
    <property type="match status" value="1"/>
</dbReference>
<dbReference type="SUPFAM" id="SSF50044">
    <property type="entry name" value="SH3-domain"/>
    <property type="match status" value="1"/>
</dbReference>
<dbReference type="InterPro" id="IPR001060">
    <property type="entry name" value="FCH_dom"/>
</dbReference>
<evidence type="ECO:0000256" key="4">
    <source>
        <dbReference type="ARBA" id="ARBA00023054"/>
    </source>
</evidence>
<dbReference type="Ensembl" id="ENSMALT00000025301.1">
    <property type="protein sequence ID" value="ENSMALP00000024833.1"/>
    <property type="gene ID" value="ENSMALG00000017280.1"/>
</dbReference>
<dbReference type="AlphaFoldDB" id="A0A3Q3JVH0"/>
<feature type="compositionally biased region" description="Pro residues" evidence="8">
    <location>
        <begin position="1020"/>
        <end position="1032"/>
    </location>
</feature>
<dbReference type="GO" id="GO:0005096">
    <property type="term" value="F:GTPase activator activity"/>
    <property type="evidence" value="ECO:0007669"/>
    <property type="project" value="UniProtKB-KW"/>
</dbReference>
<dbReference type="SMART" id="SM00326">
    <property type="entry name" value="SH3"/>
    <property type="match status" value="1"/>
</dbReference>
<evidence type="ECO:0000259" key="9">
    <source>
        <dbReference type="PROSITE" id="PS50002"/>
    </source>
</evidence>
<evidence type="ECO:0000259" key="10">
    <source>
        <dbReference type="PROSITE" id="PS50238"/>
    </source>
</evidence>
<keyword evidence="1 5" id="KW-0728">SH3 domain</keyword>
<evidence type="ECO:0000256" key="3">
    <source>
        <dbReference type="ARBA" id="ARBA00022553"/>
    </source>
</evidence>
<dbReference type="PROSITE" id="PS51741">
    <property type="entry name" value="F_BAR"/>
    <property type="match status" value="1"/>
</dbReference>
<dbReference type="Gene3D" id="2.30.30.40">
    <property type="entry name" value="SH3 Domains"/>
    <property type="match status" value="1"/>
</dbReference>
<dbReference type="GeneID" id="109964460"/>
<dbReference type="FunFam" id="1.10.555.10:FF:000010">
    <property type="entry name" value="SLIT-ROBO Rho GTPase-activating protein 1 isoform 2"/>
    <property type="match status" value="1"/>
</dbReference>
<dbReference type="Pfam" id="PF00620">
    <property type="entry name" value="RhoGAP"/>
    <property type="match status" value="1"/>
</dbReference>
<evidence type="ECO:0000313" key="13">
    <source>
        <dbReference type="Proteomes" id="UP000261600"/>
    </source>
</evidence>
<evidence type="ECO:0000256" key="5">
    <source>
        <dbReference type="PROSITE-ProRule" id="PRU00192"/>
    </source>
</evidence>
<dbReference type="SUPFAM" id="SSF48350">
    <property type="entry name" value="GTPase activation domain, GAP"/>
    <property type="match status" value="1"/>
</dbReference>
<dbReference type="InterPro" id="IPR035648">
    <property type="entry name" value="srGAP1/2/3_SH3"/>
</dbReference>
<dbReference type="InterPro" id="IPR000198">
    <property type="entry name" value="RhoGAP_dom"/>
</dbReference>
<keyword evidence="4 6" id="KW-0175">Coiled coil</keyword>
<protein>
    <recommendedName>
        <fullName evidence="14">SLIT-ROBO Rho GTPase activating protein 3</fullName>
    </recommendedName>
</protein>
<dbReference type="InterPro" id="IPR001452">
    <property type="entry name" value="SH3_domain"/>
</dbReference>
<dbReference type="GO" id="GO:0007165">
    <property type="term" value="P:signal transduction"/>
    <property type="evidence" value="ECO:0007669"/>
    <property type="project" value="InterPro"/>
</dbReference>
<dbReference type="CTD" id="9901"/>
<keyword evidence="2" id="KW-0343">GTPase activation</keyword>
<dbReference type="InterPro" id="IPR036028">
    <property type="entry name" value="SH3-like_dom_sf"/>
</dbReference>
<dbReference type="Gene3D" id="1.20.1270.60">
    <property type="entry name" value="Arfaptin homology (AH) domain/BAR domain"/>
    <property type="match status" value="1"/>
</dbReference>
<organism evidence="12 13">
    <name type="scientific">Monopterus albus</name>
    <name type="common">Swamp eel</name>
    <dbReference type="NCBI Taxonomy" id="43700"/>
    <lineage>
        <taxon>Eukaryota</taxon>
        <taxon>Metazoa</taxon>
        <taxon>Chordata</taxon>
        <taxon>Craniata</taxon>
        <taxon>Vertebrata</taxon>
        <taxon>Euteleostomi</taxon>
        <taxon>Actinopterygii</taxon>
        <taxon>Neopterygii</taxon>
        <taxon>Teleostei</taxon>
        <taxon>Neoteleostei</taxon>
        <taxon>Acanthomorphata</taxon>
        <taxon>Anabantaria</taxon>
        <taxon>Synbranchiformes</taxon>
        <taxon>Synbranchidae</taxon>
        <taxon>Monopterus</taxon>
    </lineage>
</organism>
<reference evidence="12" key="2">
    <citation type="submission" date="2025-09" db="UniProtKB">
        <authorList>
            <consortium name="Ensembl"/>
        </authorList>
    </citation>
    <scope>IDENTIFICATION</scope>
</reference>
<evidence type="ECO:0000256" key="7">
    <source>
        <dbReference type="SAM" id="Coils"/>
    </source>
</evidence>
<feature type="region of interest" description="Disordered" evidence="8">
    <location>
        <begin position="691"/>
        <end position="713"/>
    </location>
</feature>
<dbReference type="PROSITE" id="PS50002">
    <property type="entry name" value="SH3"/>
    <property type="match status" value="1"/>
</dbReference>
<dbReference type="InterPro" id="IPR008936">
    <property type="entry name" value="Rho_GTPase_activation_prot"/>
</dbReference>
<feature type="compositionally biased region" description="Polar residues" evidence="8">
    <location>
        <begin position="1057"/>
        <end position="1071"/>
    </location>
</feature>
<feature type="coiled-coil region" evidence="7">
    <location>
        <begin position="359"/>
        <end position="386"/>
    </location>
</feature>
<feature type="domain" description="Rho-GAP" evidence="10">
    <location>
        <begin position="486"/>
        <end position="670"/>
    </location>
</feature>
<evidence type="ECO:0000256" key="1">
    <source>
        <dbReference type="ARBA" id="ARBA00022443"/>
    </source>
</evidence>
<feature type="region of interest" description="Disordered" evidence="8">
    <location>
        <begin position="1019"/>
        <end position="1080"/>
    </location>
</feature>
<dbReference type="SMART" id="SM00324">
    <property type="entry name" value="RhoGAP"/>
    <property type="match status" value="1"/>
</dbReference>
<proteinExistence type="predicted"/>
<evidence type="ECO:0008006" key="14">
    <source>
        <dbReference type="Google" id="ProtNLM"/>
    </source>
</evidence>
<feature type="compositionally biased region" description="Polar residues" evidence="8">
    <location>
        <begin position="806"/>
        <end position="818"/>
    </location>
</feature>
<dbReference type="PANTHER" id="PTHR14166">
    <property type="entry name" value="SLIT-ROBO RHO GTPASE ACTIVATING PROTEIN"/>
    <property type="match status" value="1"/>
</dbReference>
<keyword evidence="3" id="KW-0597">Phosphoprotein</keyword>
<dbReference type="Proteomes" id="UP000261600">
    <property type="component" value="Unplaced"/>
</dbReference>
<evidence type="ECO:0000256" key="8">
    <source>
        <dbReference type="SAM" id="MobiDB-lite"/>
    </source>
</evidence>
<dbReference type="RefSeq" id="XP_020463418.1">
    <property type="nucleotide sequence ID" value="XM_020607762.1"/>
</dbReference>
<dbReference type="Gene3D" id="1.10.555.10">
    <property type="entry name" value="Rho GTPase activation protein"/>
    <property type="match status" value="1"/>
</dbReference>
<dbReference type="FunFam" id="1.20.1270.60:FF:000020">
    <property type="entry name" value="SLIT-ROBO Rho GTPase activating protein 3"/>
    <property type="match status" value="1"/>
</dbReference>
<evidence type="ECO:0000256" key="2">
    <source>
        <dbReference type="ARBA" id="ARBA00022468"/>
    </source>
</evidence>
<evidence type="ECO:0000256" key="6">
    <source>
        <dbReference type="PROSITE-ProRule" id="PRU01077"/>
    </source>
</evidence>
<dbReference type="SMART" id="SM00055">
    <property type="entry name" value="FCH"/>
    <property type="match status" value="1"/>
</dbReference>
<dbReference type="Pfam" id="PF00611">
    <property type="entry name" value="FCH"/>
    <property type="match status" value="1"/>
</dbReference>
<name>A0A3Q3JVH0_MONAL</name>
<evidence type="ECO:0000259" key="11">
    <source>
        <dbReference type="PROSITE" id="PS51741"/>
    </source>
</evidence>
<dbReference type="InterPro" id="IPR027267">
    <property type="entry name" value="AH/BAR_dom_sf"/>
</dbReference>
<evidence type="ECO:0000313" key="12">
    <source>
        <dbReference type="Ensembl" id="ENSMALP00000024833.1"/>
    </source>
</evidence>